<reference evidence="3 4" key="1">
    <citation type="submission" date="2016-01" db="EMBL/GenBank/DDBJ databases">
        <title>Genome sequence of Oerskovia enterophila VJag, an agar and cellulose degrading bacterium.</title>
        <authorList>
            <person name="Poehlein A."/>
            <person name="Jag V."/>
            <person name="Bengelsdorf F."/>
            <person name="Duerre P."/>
            <person name="Daniel R."/>
        </authorList>
    </citation>
    <scope>NUCLEOTIDE SEQUENCE [LARGE SCALE GENOMIC DNA]</scope>
    <source>
        <strain evidence="3 4">VJag</strain>
    </source>
</reference>
<keyword evidence="3" id="KW-0808">Transferase</keyword>
<dbReference type="PATRIC" id="fig|43678.3.peg.1907"/>
<organism evidence="3 4">
    <name type="scientific">Oerskovia enterophila</name>
    <dbReference type="NCBI Taxonomy" id="43678"/>
    <lineage>
        <taxon>Bacteria</taxon>
        <taxon>Bacillati</taxon>
        <taxon>Actinomycetota</taxon>
        <taxon>Actinomycetes</taxon>
        <taxon>Micrococcales</taxon>
        <taxon>Cellulomonadaceae</taxon>
        <taxon>Oerskovia</taxon>
    </lineage>
</organism>
<dbReference type="Gene3D" id="3.90.550.10">
    <property type="entry name" value="Spore Coat Polysaccharide Biosynthesis Protein SpsA, Chain A"/>
    <property type="match status" value="1"/>
</dbReference>
<gene>
    <name evidence="3" type="ORF">OJAG_18280</name>
</gene>
<accession>A0A163RPJ6</accession>
<dbReference type="PANTHER" id="PTHR10859">
    <property type="entry name" value="GLYCOSYL TRANSFERASE"/>
    <property type="match status" value="1"/>
</dbReference>
<name>A0A163RPJ6_9CELL</name>
<sequence>MQSAKTPSVNRLWPRSTSIILILVGVVLATTSFLIVINMPPLVWHSARTLELQSIYTAYQQTGTLLIKATGSGSSYTQVYSPGEYASAAWDDDPGSYIVASLMGHLTHSDSPFPGLGLAQAFLVALPLLWLPTAVARIFKRARAGYAIILLPAVMWLTNNGTVLAGTEYGLSDASSPTRVYALYGIAASMAFLSLTLLVLACTFRFRTWALVLVSLGFVVLAAAGNLSRSLSGVGIALGVGVLWWLHFSGRLKWLRALGVALVAVVLAAGLQSGIMSSINSARSEATGQSMSDLPNSHGTWHPLYLGLSFPQPITGEPSPLGIEWSDEFGWNKAWEVNPDAAIASVEYDQILKTYYLDEVKAHPGTVAKIYAAKLLFVIKHFGAMLILIGVALFLALTRRSKIKRTLGSAVAVTIPTLLLGLVPPVLVMPLLYYYSELAAGLSVLVAISIGALAWSLTSMPSHVRASERSRIAGRLRSDEVPSASRGISVVVPTRNGAAVIGGALDTLGSTLTEHDEVLVVENGSTDKTTETLEDIARSWSHPCRLVVLHSRPGLGEALRTGVLASKGQRVLLTADDLPFGLSDFEEFVKLPQDVVVAIGSKAHPDSQVTRSRRRAIQSRIFRFLRSALLQSKVGDSQGTIWADGDWCRSLAVLSHESGLMWTTELVLAAEQQGITVVEVPVVLSRTHEAGSSRFRAGDAVRSFIGFVRLAIYKDDYVDEVWIRSTEPLDDDRSTAGSGVDGASGTAAADAELQLAHGVRREGE</sequence>
<dbReference type="GO" id="GO:0006487">
    <property type="term" value="P:protein N-linked glycosylation"/>
    <property type="evidence" value="ECO:0007669"/>
    <property type="project" value="TreeGrafter"/>
</dbReference>
<feature type="transmembrane region" description="Helical" evidence="1">
    <location>
        <begin position="181"/>
        <end position="201"/>
    </location>
</feature>
<dbReference type="EMBL" id="LRIE01000069">
    <property type="protein sequence ID" value="KZM35563.1"/>
    <property type="molecule type" value="Genomic_DNA"/>
</dbReference>
<dbReference type="GO" id="GO:0016740">
    <property type="term" value="F:transferase activity"/>
    <property type="evidence" value="ECO:0007669"/>
    <property type="project" value="UniProtKB-KW"/>
</dbReference>
<feature type="transmembrane region" description="Helical" evidence="1">
    <location>
        <begin position="208"/>
        <end position="225"/>
    </location>
</feature>
<feature type="transmembrane region" description="Helical" evidence="1">
    <location>
        <begin position="255"/>
        <end position="275"/>
    </location>
</feature>
<dbReference type="InterPro" id="IPR029044">
    <property type="entry name" value="Nucleotide-diphossugar_trans"/>
</dbReference>
<dbReference type="Proteomes" id="UP000076447">
    <property type="component" value="Unassembled WGS sequence"/>
</dbReference>
<feature type="transmembrane region" description="Helical" evidence="1">
    <location>
        <begin position="409"/>
        <end position="432"/>
    </location>
</feature>
<dbReference type="InterPro" id="IPR001173">
    <property type="entry name" value="Glyco_trans_2-like"/>
</dbReference>
<keyword evidence="1" id="KW-1133">Transmembrane helix</keyword>
<keyword evidence="1" id="KW-0812">Transmembrane</keyword>
<evidence type="ECO:0000313" key="4">
    <source>
        <dbReference type="Proteomes" id="UP000076447"/>
    </source>
</evidence>
<feature type="transmembrane region" description="Helical" evidence="1">
    <location>
        <begin position="231"/>
        <end position="248"/>
    </location>
</feature>
<evidence type="ECO:0000256" key="1">
    <source>
        <dbReference type="SAM" id="Phobius"/>
    </source>
</evidence>
<dbReference type="AlphaFoldDB" id="A0A163RPJ6"/>
<feature type="transmembrane region" description="Helical" evidence="1">
    <location>
        <begin position="375"/>
        <end position="397"/>
    </location>
</feature>
<proteinExistence type="predicted"/>
<dbReference type="PANTHER" id="PTHR10859:SF91">
    <property type="entry name" value="DOLICHYL-PHOSPHATE BETA-GLUCOSYLTRANSFERASE"/>
    <property type="match status" value="1"/>
</dbReference>
<dbReference type="Pfam" id="PF00535">
    <property type="entry name" value="Glycos_transf_2"/>
    <property type="match status" value="1"/>
</dbReference>
<dbReference type="SUPFAM" id="SSF53448">
    <property type="entry name" value="Nucleotide-diphospho-sugar transferases"/>
    <property type="match status" value="1"/>
</dbReference>
<feature type="transmembrane region" description="Helical" evidence="1">
    <location>
        <begin position="438"/>
        <end position="457"/>
    </location>
</feature>
<feature type="transmembrane region" description="Helical" evidence="1">
    <location>
        <begin position="12"/>
        <end position="37"/>
    </location>
</feature>
<feature type="domain" description="Glycosyltransferase 2-like" evidence="2">
    <location>
        <begin position="489"/>
        <end position="642"/>
    </location>
</feature>
<evidence type="ECO:0000313" key="3">
    <source>
        <dbReference type="EMBL" id="KZM35563.1"/>
    </source>
</evidence>
<dbReference type="STRING" id="43678.OJAG_18280"/>
<keyword evidence="1" id="KW-0472">Membrane</keyword>
<comment type="caution">
    <text evidence="3">The sequence shown here is derived from an EMBL/GenBank/DDBJ whole genome shotgun (WGS) entry which is preliminary data.</text>
</comment>
<feature type="transmembrane region" description="Helical" evidence="1">
    <location>
        <begin position="144"/>
        <end position="161"/>
    </location>
</feature>
<evidence type="ECO:0000259" key="2">
    <source>
        <dbReference type="Pfam" id="PF00535"/>
    </source>
</evidence>
<protein>
    <submittedName>
        <fullName evidence="3">N-glycosyltransferase</fullName>
    </submittedName>
</protein>
<feature type="transmembrane region" description="Helical" evidence="1">
    <location>
        <begin position="113"/>
        <end position="132"/>
    </location>
</feature>